<dbReference type="InterPro" id="IPR029058">
    <property type="entry name" value="AB_hydrolase_fold"/>
</dbReference>
<reference evidence="2 3" key="1">
    <citation type="submission" date="2023-04" db="EMBL/GenBank/DDBJ databases">
        <title>A long-awaited taxogenomic arrangement of the family Halomonadaceae.</title>
        <authorList>
            <person name="De La Haba R."/>
            <person name="Chuvochina M."/>
            <person name="Wittouck S."/>
            <person name="Arahal D.R."/>
            <person name="Sanchez-Porro C."/>
            <person name="Hugenholtz P."/>
            <person name="Ventosa A."/>
        </authorList>
    </citation>
    <scope>NUCLEOTIDE SEQUENCE [LARGE SCALE GENOMIC DNA]</scope>
    <source>
        <strain evidence="2 3">DSM 22428</strain>
    </source>
</reference>
<dbReference type="Pfam" id="PF00135">
    <property type="entry name" value="COesterase"/>
    <property type="match status" value="1"/>
</dbReference>
<dbReference type="SUPFAM" id="SSF53474">
    <property type="entry name" value="alpha/beta-Hydrolases"/>
    <property type="match status" value="1"/>
</dbReference>
<proteinExistence type="predicted"/>
<comment type="caution">
    <text evidence="2">The sequence shown here is derived from an EMBL/GenBank/DDBJ whole genome shotgun (WGS) entry which is preliminary data.</text>
</comment>
<feature type="domain" description="Carboxylesterase type B" evidence="1">
    <location>
        <begin position="5"/>
        <end position="478"/>
    </location>
</feature>
<name>A0ABU1GRJ7_9GAMM</name>
<evidence type="ECO:0000313" key="3">
    <source>
        <dbReference type="Proteomes" id="UP001269375"/>
    </source>
</evidence>
<gene>
    <name evidence="2" type="ORF">QC825_01035</name>
</gene>
<evidence type="ECO:0000259" key="1">
    <source>
        <dbReference type="Pfam" id="PF00135"/>
    </source>
</evidence>
<dbReference type="RefSeq" id="WP_251593202.1">
    <property type="nucleotide sequence ID" value="NZ_JAMLJI010000002.1"/>
</dbReference>
<keyword evidence="3" id="KW-1185">Reference proteome</keyword>
<protein>
    <submittedName>
        <fullName evidence="2">Carboxylesterase family protein</fullName>
    </submittedName>
</protein>
<organism evidence="2 3">
    <name type="scientific">Larsenimonas suaedae</name>
    <dbReference type="NCBI Taxonomy" id="1851019"/>
    <lineage>
        <taxon>Bacteria</taxon>
        <taxon>Pseudomonadati</taxon>
        <taxon>Pseudomonadota</taxon>
        <taxon>Gammaproteobacteria</taxon>
        <taxon>Oceanospirillales</taxon>
        <taxon>Halomonadaceae</taxon>
        <taxon>Larsenimonas</taxon>
    </lineage>
</organism>
<dbReference type="InterPro" id="IPR050309">
    <property type="entry name" value="Type-B_Carboxylest/Lipase"/>
</dbReference>
<sequence length="510" mass="56152">MTRFEEGAVKGAHTEHATVFKGIPFATPPVGENRWRAPQDVTPWEGVRDATQFAPSCLQKPMDGDEAPIYDNLSEDCLYLNVWQPRDDQEKHPVMVWIHGGGFVNGGGASEIYNGERFARDGVVLVSINYRLGRFGFFDHPALEGEVGPKGNFGLMDQKKALEWVQRNISRIGGDPNNVTVFGESAGGNSVLQLASQPESQALFQRAIVMSGGGRDLMNSAYPRTSADDDTGKPPRSAEAFGLKFATSHGIEGRDTDALSRLRALPAEAIVGELNMMTLPGVRARQHDYVGGPFIDGQTVVAPVAERFERGQQAKVPLMIGTTDNDLGSMTADTKEALFARFGSIAEQVRAEYDPDGTRSLSDLARALGRDEKMNEPARFIARKALEHNQPTWFYRFGHVANEKRGDWNGAPHATDVPYAFDTLDTRFDPTTLDDADRQAAADFHAYLVNFARTGDPNGNGLPNWPRMTAPDGPLLKMPAVDRPYALEKDPWTSALDLVERYVTRTDRRA</sequence>
<dbReference type="EMBL" id="JARWAO010000001">
    <property type="protein sequence ID" value="MDR5894653.1"/>
    <property type="molecule type" value="Genomic_DNA"/>
</dbReference>
<evidence type="ECO:0000313" key="2">
    <source>
        <dbReference type="EMBL" id="MDR5894653.1"/>
    </source>
</evidence>
<dbReference type="PROSITE" id="PS00941">
    <property type="entry name" value="CARBOXYLESTERASE_B_2"/>
    <property type="match status" value="1"/>
</dbReference>
<dbReference type="Gene3D" id="3.40.50.1820">
    <property type="entry name" value="alpha/beta hydrolase"/>
    <property type="match status" value="1"/>
</dbReference>
<dbReference type="PANTHER" id="PTHR11559">
    <property type="entry name" value="CARBOXYLESTERASE"/>
    <property type="match status" value="1"/>
</dbReference>
<dbReference type="InterPro" id="IPR019819">
    <property type="entry name" value="Carboxylesterase_B_CS"/>
</dbReference>
<dbReference type="InterPro" id="IPR002018">
    <property type="entry name" value="CarbesteraseB"/>
</dbReference>
<accession>A0ABU1GRJ7</accession>
<dbReference type="Proteomes" id="UP001269375">
    <property type="component" value="Unassembled WGS sequence"/>
</dbReference>